<dbReference type="PANTHER" id="PTHR10615:SF219">
    <property type="entry name" value="HISTONE ACETYLTRANSFERASE KAT5"/>
    <property type="match status" value="1"/>
</dbReference>
<proteinExistence type="inferred from homology"/>
<keyword evidence="12" id="KW-0012">Acyltransferase</keyword>
<keyword evidence="10" id="KW-0804">Transcription</keyword>
<dbReference type="EC" id="2.3.1.48" evidence="3"/>
<dbReference type="PROSITE" id="PS51726">
    <property type="entry name" value="MYST_HAT"/>
    <property type="match status" value="1"/>
</dbReference>
<comment type="subcellular location">
    <subcellularLocation>
        <location evidence="1">Nucleus</location>
    </subcellularLocation>
</comment>
<dbReference type="RefSeq" id="XP_064770809.1">
    <property type="nucleotide sequence ID" value="XM_064911608.1"/>
</dbReference>
<dbReference type="InterPro" id="IPR002717">
    <property type="entry name" value="HAT_MYST-type"/>
</dbReference>
<reference evidence="14 15" key="1">
    <citation type="submission" date="2024-03" db="EMBL/GenBank/DDBJ databases">
        <title>Genome-scale model development and genomic sequencing of the oleaginous clade Lipomyces.</title>
        <authorList>
            <consortium name="Lawrence Berkeley National Laboratory"/>
            <person name="Czajka J.J."/>
            <person name="Han Y."/>
            <person name="Kim J."/>
            <person name="Mondo S.J."/>
            <person name="Hofstad B.A."/>
            <person name="Robles A."/>
            <person name="Haridas S."/>
            <person name="Riley R."/>
            <person name="LaButti K."/>
            <person name="Pangilinan J."/>
            <person name="Andreopoulos W."/>
            <person name="Lipzen A."/>
            <person name="Yan J."/>
            <person name="Wang M."/>
            <person name="Ng V."/>
            <person name="Grigoriev I.V."/>
            <person name="Spatafora J.W."/>
            <person name="Magnuson J.K."/>
            <person name="Baker S.E."/>
            <person name="Pomraning K.R."/>
        </authorList>
    </citation>
    <scope>NUCLEOTIDE SEQUENCE [LARGE SCALE GENOMIC DNA]</scope>
    <source>
        <strain evidence="14 15">Phaff 52-87</strain>
    </source>
</reference>
<comment type="similarity">
    <text evidence="2">Belongs to the MYST (SAS/MOZ) family.</text>
</comment>
<dbReference type="Pfam" id="PF01853">
    <property type="entry name" value="MOZ_SAS"/>
    <property type="match status" value="1"/>
</dbReference>
<dbReference type="Gene3D" id="1.10.10.10">
    <property type="entry name" value="Winged helix-like DNA-binding domain superfamily/Winged helix DNA-binding domain"/>
    <property type="match status" value="1"/>
</dbReference>
<dbReference type="InterPro" id="IPR036388">
    <property type="entry name" value="WH-like_DNA-bd_sf"/>
</dbReference>
<dbReference type="InterPro" id="IPR050603">
    <property type="entry name" value="MYST_HAT"/>
</dbReference>
<dbReference type="PANTHER" id="PTHR10615">
    <property type="entry name" value="HISTONE ACETYLTRANSFERASE"/>
    <property type="match status" value="1"/>
</dbReference>
<evidence type="ECO:0000256" key="1">
    <source>
        <dbReference type="ARBA" id="ARBA00004123"/>
    </source>
</evidence>
<comment type="caution">
    <text evidence="14">The sequence shown here is derived from an EMBL/GenBank/DDBJ whole genome shotgun (WGS) entry which is preliminary data.</text>
</comment>
<evidence type="ECO:0000256" key="10">
    <source>
        <dbReference type="ARBA" id="ARBA00023163"/>
    </source>
</evidence>
<evidence type="ECO:0000256" key="7">
    <source>
        <dbReference type="ARBA" id="ARBA00022833"/>
    </source>
</evidence>
<feature type="domain" description="MYST-type HAT" evidence="13">
    <location>
        <begin position="1"/>
        <end position="163"/>
    </location>
</feature>
<dbReference type="SUPFAM" id="SSF55729">
    <property type="entry name" value="Acyl-CoA N-acyltransferases (Nat)"/>
    <property type="match status" value="1"/>
</dbReference>
<evidence type="ECO:0000256" key="3">
    <source>
        <dbReference type="ARBA" id="ARBA00013184"/>
    </source>
</evidence>
<sequence>MFTKLFLDTKSICFAVEKFKFYVLIHHVSSKSEQAVGFFSKENLSWDENNLACILIFPPFQSQGLGQLLIEFSYQLSALDGKLGSPEKPLSEYGRKSYLLYWCTAIYRALPYFEKEKSGNVSINDISMATGIKQEDVVDALKSMDALQKRNIEDSDEKLHWVVSKTNIENWALKRKVKTRPLIDPNYILIS</sequence>
<keyword evidence="7" id="KW-0862">Zinc</keyword>
<dbReference type="GeneID" id="90037120"/>
<dbReference type="EMBL" id="JBBJBU010000001">
    <property type="protein sequence ID" value="KAK7207776.1"/>
    <property type="molecule type" value="Genomic_DNA"/>
</dbReference>
<evidence type="ECO:0000313" key="15">
    <source>
        <dbReference type="Proteomes" id="UP001498771"/>
    </source>
</evidence>
<evidence type="ECO:0000256" key="9">
    <source>
        <dbReference type="ARBA" id="ARBA00023015"/>
    </source>
</evidence>
<evidence type="ECO:0000256" key="8">
    <source>
        <dbReference type="ARBA" id="ARBA00022990"/>
    </source>
</evidence>
<keyword evidence="9" id="KW-0805">Transcription regulation</keyword>
<accession>A0ABR1FD50</accession>
<evidence type="ECO:0000256" key="6">
    <source>
        <dbReference type="ARBA" id="ARBA00022771"/>
    </source>
</evidence>
<name>A0ABR1FD50_9ASCO</name>
<evidence type="ECO:0000256" key="2">
    <source>
        <dbReference type="ARBA" id="ARBA00010107"/>
    </source>
</evidence>
<keyword evidence="8" id="KW-0007">Acetylation</keyword>
<evidence type="ECO:0000256" key="11">
    <source>
        <dbReference type="ARBA" id="ARBA00023242"/>
    </source>
</evidence>
<organism evidence="14 15">
    <name type="scientific">Myxozyma melibiosi</name>
    <dbReference type="NCBI Taxonomy" id="54550"/>
    <lineage>
        <taxon>Eukaryota</taxon>
        <taxon>Fungi</taxon>
        <taxon>Dikarya</taxon>
        <taxon>Ascomycota</taxon>
        <taxon>Saccharomycotina</taxon>
        <taxon>Lipomycetes</taxon>
        <taxon>Lipomycetales</taxon>
        <taxon>Lipomycetaceae</taxon>
        <taxon>Myxozyma</taxon>
    </lineage>
</organism>
<evidence type="ECO:0000313" key="14">
    <source>
        <dbReference type="EMBL" id="KAK7207776.1"/>
    </source>
</evidence>
<keyword evidence="4" id="KW-0808">Transferase</keyword>
<keyword evidence="5" id="KW-0479">Metal-binding</keyword>
<evidence type="ECO:0000256" key="12">
    <source>
        <dbReference type="ARBA" id="ARBA00023315"/>
    </source>
</evidence>
<evidence type="ECO:0000259" key="13">
    <source>
        <dbReference type="PROSITE" id="PS51726"/>
    </source>
</evidence>
<keyword evidence="15" id="KW-1185">Reference proteome</keyword>
<protein>
    <recommendedName>
        <fullName evidence="3">histone acetyltransferase</fullName>
        <ecNumber evidence="3">2.3.1.48</ecNumber>
    </recommendedName>
</protein>
<dbReference type="Gene3D" id="3.40.630.30">
    <property type="match status" value="1"/>
</dbReference>
<dbReference type="InterPro" id="IPR016181">
    <property type="entry name" value="Acyl_CoA_acyltransferase"/>
</dbReference>
<dbReference type="Proteomes" id="UP001498771">
    <property type="component" value="Unassembled WGS sequence"/>
</dbReference>
<evidence type="ECO:0000256" key="4">
    <source>
        <dbReference type="ARBA" id="ARBA00022679"/>
    </source>
</evidence>
<keyword evidence="11" id="KW-0539">Nucleus</keyword>
<evidence type="ECO:0000256" key="5">
    <source>
        <dbReference type="ARBA" id="ARBA00022723"/>
    </source>
</evidence>
<gene>
    <name evidence="14" type="ORF">BZA70DRAFT_272184</name>
</gene>
<keyword evidence="6" id="KW-0863">Zinc-finger</keyword>